<feature type="chain" id="PRO_5045101047" evidence="2">
    <location>
        <begin position="27"/>
        <end position="764"/>
    </location>
</feature>
<organism evidence="4 5">
    <name type="scientific">Allokutzneria oryzae</name>
    <dbReference type="NCBI Taxonomy" id="1378989"/>
    <lineage>
        <taxon>Bacteria</taxon>
        <taxon>Bacillati</taxon>
        <taxon>Actinomycetota</taxon>
        <taxon>Actinomycetes</taxon>
        <taxon>Pseudonocardiales</taxon>
        <taxon>Pseudonocardiaceae</taxon>
        <taxon>Allokutzneria</taxon>
    </lineage>
</organism>
<feature type="signal peptide" evidence="2">
    <location>
        <begin position="1"/>
        <end position="26"/>
    </location>
</feature>
<dbReference type="InterPro" id="IPR008928">
    <property type="entry name" value="6-hairpin_glycosidase_sf"/>
</dbReference>
<evidence type="ECO:0000313" key="4">
    <source>
        <dbReference type="EMBL" id="MFB9904482.1"/>
    </source>
</evidence>
<comment type="caution">
    <text evidence="4">The sequence shown here is derived from an EMBL/GenBank/DDBJ whole genome shotgun (WGS) entry which is preliminary data.</text>
</comment>
<proteinExistence type="predicted"/>
<keyword evidence="5" id="KW-1185">Reference proteome</keyword>
<dbReference type="PROSITE" id="PS51318">
    <property type="entry name" value="TAT"/>
    <property type="match status" value="1"/>
</dbReference>
<keyword evidence="2" id="KW-0732">Signal</keyword>
<gene>
    <name evidence="4" type="ORF">ACFFQA_11125</name>
</gene>
<evidence type="ECO:0000259" key="3">
    <source>
        <dbReference type="Pfam" id="PF22124"/>
    </source>
</evidence>
<feature type="domain" description="Glycosyl hydrolase family 95 catalytic" evidence="3">
    <location>
        <begin position="288"/>
        <end position="640"/>
    </location>
</feature>
<evidence type="ECO:0000256" key="1">
    <source>
        <dbReference type="SAM" id="MobiDB-lite"/>
    </source>
</evidence>
<dbReference type="Pfam" id="PF22124">
    <property type="entry name" value="Glyco_hydro_95_cat"/>
    <property type="match status" value="1"/>
</dbReference>
<reference evidence="4 5" key="1">
    <citation type="submission" date="2024-09" db="EMBL/GenBank/DDBJ databases">
        <authorList>
            <person name="Sun Q."/>
            <person name="Mori K."/>
        </authorList>
    </citation>
    <scope>NUCLEOTIDE SEQUENCE [LARGE SCALE GENOMIC DNA]</scope>
    <source>
        <strain evidence="4 5">TBRC 7907</strain>
    </source>
</reference>
<dbReference type="InterPro" id="IPR006311">
    <property type="entry name" value="TAT_signal"/>
</dbReference>
<feature type="region of interest" description="Disordered" evidence="1">
    <location>
        <begin position="739"/>
        <end position="764"/>
    </location>
</feature>
<dbReference type="EMBL" id="JBHLZU010000009">
    <property type="protein sequence ID" value="MFB9904482.1"/>
    <property type="molecule type" value="Genomic_DNA"/>
</dbReference>
<accession>A0ABV5ZUB7</accession>
<dbReference type="InterPro" id="IPR054363">
    <property type="entry name" value="GH95_cat"/>
</dbReference>
<sequence>MTGISRRTFLGASATLAVVSSPTTWATGWAAPHSAADEHERIVGDAVMRWRRVPDGWQNAPFLGNGFLGAQVYRDTAANVLKIMLNHGVVQDQRVQWEAGIGLSRLPIGYLTLTTAGAITAVDWRLDLWNAELTGTITTTRGGLTFTALVHNDRDVLLVSLTTTAGEESAAWGFQPLPSHTTRKVRVPADYTGNPEPTTGSTGRIGYTEQTMHAGGGYTTAWQEKRVGTRRLLVATIAYGHPDSTGLDEAVTTVRRTLAANPDVLVAAHRMWWHRFYRRSFVSVPDKLVQRFYWIQLYKMAAATRDNAPVLAEWGPWFPEVGNSWTAVWWNLNVQVAYPMVNGSNHPELDAVTPTFRRYHRNLEQSVPPAYRDGETYALSHPGDRTLRPGGTRSVGVPGTSSKTDQTGNLIWGLHNVWLAYRHSMDERVLREVLFPVLAKAVNFYRHFLVEGSDGCLHLPLTRSPEYADAADCTYDLSLIRWGCRTLIDTALRLRVNDSRLPVWRDILTRLVPYHRTADGVIIGDGVPLAESHRHFSHLLWLYPLRESLWDRPADRALMRTSYDHWSSMRVNWHGYSFAAASTMCSLMDSPEEALANLMGFLDGSVVHETQLTPNTMYREGTNLAIESPLTAAQSVLDMLVQSGDGVVKVFPSVSRTWPEASVAALRTQGAFLVDASRRDGATEWVRVHSEAGEPLVLQHGIPGDFDVRDDHGRRLPWREVSPGRVAIPLRRGQAAVLTRRGARPARTPRDVAATSAPPPWGLP</sequence>
<dbReference type="RefSeq" id="WP_377851680.1">
    <property type="nucleotide sequence ID" value="NZ_JBHLZU010000009.1"/>
</dbReference>
<dbReference type="PANTHER" id="PTHR31084">
    <property type="entry name" value="ALPHA-L-FUCOSIDASE 2"/>
    <property type="match status" value="1"/>
</dbReference>
<feature type="region of interest" description="Disordered" evidence="1">
    <location>
        <begin position="380"/>
        <end position="402"/>
    </location>
</feature>
<evidence type="ECO:0000313" key="5">
    <source>
        <dbReference type="Proteomes" id="UP001589693"/>
    </source>
</evidence>
<evidence type="ECO:0000256" key="2">
    <source>
        <dbReference type="SAM" id="SignalP"/>
    </source>
</evidence>
<dbReference type="Proteomes" id="UP001589693">
    <property type="component" value="Unassembled WGS sequence"/>
</dbReference>
<name>A0ABV5ZUB7_9PSEU</name>
<dbReference type="PANTHER" id="PTHR31084:SF0">
    <property type="entry name" value="ALPHA-L-FUCOSIDASE 2"/>
    <property type="match status" value="1"/>
</dbReference>
<dbReference type="Gene3D" id="1.50.10.10">
    <property type="match status" value="1"/>
</dbReference>
<protein>
    <submittedName>
        <fullName evidence="4">Glycoside hydrolase family 95-like protein</fullName>
    </submittedName>
</protein>
<dbReference type="InterPro" id="IPR012341">
    <property type="entry name" value="6hp_glycosidase-like_sf"/>
</dbReference>
<dbReference type="SUPFAM" id="SSF48208">
    <property type="entry name" value="Six-hairpin glycosidases"/>
    <property type="match status" value="1"/>
</dbReference>